<feature type="compositionally biased region" description="Low complexity" evidence="1">
    <location>
        <begin position="268"/>
        <end position="284"/>
    </location>
</feature>
<keyword evidence="3" id="KW-1185">Reference proteome</keyword>
<evidence type="ECO:0000313" key="3">
    <source>
        <dbReference type="Proteomes" id="UP001140513"/>
    </source>
</evidence>
<proteinExistence type="predicted"/>
<comment type="caution">
    <text evidence="2">The sequence shown here is derived from an EMBL/GenBank/DDBJ whole genome shotgun (WGS) entry which is preliminary data.</text>
</comment>
<dbReference type="GeneID" id="80915383"/>
<dbReference type="Proteomes" id="UP001140513">
    <property type="component" value="Unassembled WGS sequence"/>
</dbReference>
<sequence length="463" mass="49931">MESHLVEDGYFGVQGSLQSGPDAHTPGSVQSVGAVSIELPSHPSSTMVALTTLQYLPIPLLVLSADATVTLANEAMGRLLGIDWSAAAAEGMTVAEALMGKSIAELGIDILQNGSPILVSWQDFLRSVVEDAAVERKDRLAAEDGRLDSGGSTPTATPYGKAFADSPPKLPRLSSQNLTGATVHDVSVDVIVAPTNRVGGRCASRNSAFSPDENTLQATMIISVWSIEDVNYYTLTFTSAQPVDVKHSSRPSSRIVTRTTTAFQLTKSHSSTSSSSSGQRSGPSPKALTPTFSSFDFPPRGPPLKARNDLSISASIFQKASQMKDAILNSISMPAYAMWQDEGFGIPNKAMLRLLPEDAVYNPSDQRAFLSQFSLWTEDFARKLDVDELPIMELCRSQQPFDNRRVAMRHPSTGVSMAFEVAGEPIVHDMTGEFLGGIVIFKDVTSYTNQIAAQVHENERQFE</sequence>
<feature type="region of interest" description="Disordered" evidence="1">
    <location>
        <begin position="143"/>
        <end position="170"/>
    </location>
</feature>
<protein>
    <recommendedName>
        <fullName evidence="4">PAS domain-containing protein</fullName>
    </recommendedName>
</protein>
<gene>
    <name evidence="2" type="ORF">N0V89_011853</name>
</gene>
<accession>A0A9W8XC25</accession>
<dbReference type="OrthoDB" id="60033at2759"/>
<evidence type="ECO:0008006" key="4">
    <source>
        <dbReference type="Google" id="ProtNLM"/>
    </source>
</evidence>
<feature type="region of interest" description="Disordered" evidence="1">
    <location>
        <begin position="243"/>
        <end position="293"/>
    </location>
</feature>
<feature type="compositionally biased region" description="Polar residues" evidence="1">
    <location>
        <begin position="250"/>
        <end position="267"/>
    </location>
</feature>
<dbReference type="RefSeq" id="XP_056065882.1">
    <property type="nucleotide sequence ID" value="XM_056220579.1"/>
</dbReference>
<organism evidence="2 3">
    <name type="scientific">Didymosphaeria variabile</name>
    <dbReference type="NCBI Taxonomy" id="1932322"/>
    <lineage>
        <taxon>Eukaryota</taxon>
        <taxon>Fungi</taxon>
        <taxon>Dikarya</taxon>
        <taxon>Ascomycota</taxon>
        <taxon>Pezizomycotina</taxon>
        <taxon>Dothideomycetes</taxon>
        <taxon>Pleosporomycetidae</taxon>
        <taxon>Pleosporales</taxon>
        <taxon>Massarineae</taxon>
        <taxon>Didymosphaeriaceae</taxon>
        <taxon>Didymosphaeria</taxon>
    </lineage>
</organism>
<evidence type="ECO:0000313" key="2">
    <source>
        <dbReference type="EMBL" id="KAJ4345718.1"/>
    </source>
</evidence>
<reference evidence="2" key="1">
    <citation type="submission" date="2022-10" db="EMBL/GenBank/DDBJ databases">
        <title>Tapping the CABI collections for fungal endophytes: first genome assemblies for Collariella, Neodidymelliopsis, Ascochyta clinopodiicola, Didymella pomorum, Didymosphaeria variabile, Neocosmospora piperis and Neocucurbitaria cava.</title>
        <authorList>
            <person name="Hill R."/>
        </authorList>
    </citation>
    <scope>NUCLEOTIDE SEQUENCE</scope>
    <source>
        <strain evidence="2">IMI 356815</strain>
    </source>
</reference>
<dbReference type="EMBL" id="JAPEUX010000009">
    <property type="protein sequence ID" value="KAJ4345718.1"/>
    <property type="molecule type" value="Genomic_DNA"/>
</dbReference>
<name>A0A9W8XC25_9PLEO</name>
<dbReference type="AlphaFoldDB" id="A0A9W8XC25"/>
<evidence type="ECO:0000256" key="1">
    <source>
        <dbReference type="SAM" id="MobiDB-lite"/>
    </source>
</evidence>